<dbReference type="OMA" id="TSKFWCS"/>
<organism evidence="2 3">
    <name type="scientific">Bodo saltans</name>
    <name type="common">Flagellated protozoan</name>
    <dbReference type="NCBI Taxonomy" id="75058"/>
    <lineage>
        <taxon>Eukaryota</taxon>
        <taxon>Discoba</taxon>
        <taxon>Euglenozoa</taxon>
        <taxon>Kinetoplastea</taxon>
        <taxon>Metakinetoplastina</taxon>
        <taxon>Eubodonida</taxon>
        <taxon>Bodonidae</taxon>
        <taxon>Bodo</taxon>
    </lineage>
</organism>
<reference evidence="3" key="1">
    <citation type="submission" date="2015-09" db="EMBL/GenBank/DDBJ databases">
        <authorList>
            <consortium name="Pathogen Informatics"/>
        </authorList>
    </citation>
    <scope>NUCLEOTIDE SEQUENCE [LARGE SCALE GENOMIC DNA]</scope>
    <source>
        <strain evidence="3">Lake Konstanz</strain>
    </source>
</reference>
<keyword evidence="3" id="KW-1185">Reference proteome</keyword>
<dbReference type="OrthoDB" id="5334159at2759"/>
<evidence type="ECO:0000313" key="3">
    <source>
        <dbReference type="Proteomes" id="UP000051952"/>
    </source>
</evidence>
<keyword evidence="1" id="KW-1133">Transmembrane helix</keyword>
<protein>
    <submittedName>
        <fullName evidence="2">GPI-anchored surface protein, putative</fullName>
    </submittedName>
</protein>
<feature type="transmembrane region" description="Helical" evidence="1">
    <location>
        <begin position="12"/>
        <end position="31"/>
    </location>
</feature>
<dbReference type="AlphaFoldDB" id="A0A0S4KM07"/>
<name>A0A0S4KM07_BODSA</name>
<accession>A0A0S4KM07</accession>
<keyword evidence="1" id="KW-0472">Membrane</keyword>
<dbReference type="EMBL" id="CYKH01001474">
    <property type="protein sequence ID" value="CUI14658.1"/>
    <property type="molecule type" value="Genomic_DNA"/>
</dbReference>
<evidence type="ECO:0000313" key="2">
    <source>
        <dbReference type="EMBL" id="CUI14658.1"/>
    </source>
</evidence>
<sequence length="127" mass="14212">MNAQPLTGIKKVYFWTGAILPLVSSFGYLLAPSGTVQHFNGEVNNTSKFWCSVVASGDLVVSYLMLSGIFTKSTEVRQLVIRAYWLFSLFHFGAFWFWHNVGDRHRNGLMYPAAMIATTAALLAWGK</sequence>
<dbReference type="Proteomes" id="UP000051952">
    <property type="component" value="Unassembled WGS sequence"/>
</dbReference>
<feature type="transmembrane region" description="Helical" evidence="1">
    <location>
        <begin position="79"/>
        <end position="97"/>
    </location>
</feature>
<keyword evidence="1" id="KW-0812">Transmembrane</keyword>
<feature type="transmembrane region" description="Helical" evidence="1">
    <location>
        <begin position="47"/>
        <end position="67"/>
    </location>
</feature>
<feature type="transmembrane region" description="Helical" evidence="1">
    <location>
        <begin position="109"/>
        <end position="126"/>
    </location>
</feature>
<dbReference type="VEuPathDB" id="TriTrypDB:BSAL_01110"/>
<evidence type="ECO:0000256" key="1">
    <source>
        <dbReference type="SAM" id="Phobius"/>
    </source>
</evidence>
<proteinExistence type="predicted"/>
<gene>
    <name evidence="2" type="ORF">BSAL_01110</name>
</gene>